<name>A0A9D2DD56_9BACT</name>
<evidence type="ECO:0000313" key="2">
    <source>
        <dbReference type="EMBL" id="HIZ14710.1"/>
    </source>
</evidence>
<dbReference type="EMBL" id="DXCC01000005">
    <property type="protein sequence ID" value="HIZ14710.1"/>
    <property type="molecule type" value="Genomic_DNA"/>
</dbReference>
<feature type="chain" id="PRO_5039198751" evidence="1">
    <location>
        <begin position="24"/>
        <end position="321"/>
    </location>
</feature>
<dbReference type="Pfam" id="PF11288">
    <property type="entry name" value="DUF3089"/>
    <property type="match status" value="1"/>
</dbReference>
<dbReference type="AlphaFoldDB" id="A0A9D2DD56"/>
<dbReference type="InterPro" id="IPR029058">
    <property type="entry name" value="AB_hydrolase_fold"/>
</dbReference>
<sequence length="321" mass="35670">MMRTMRRYGVIGWLALLWCVGCAARPADPEPVPAAPDYADPQMWYRTESPVTERRADVFYILPTCVWDWQDEAGRTVHYADPRDPAQREAMRPSYELAASIFGVRGACFAPYYRQITLDSWMAGEETIERRFGVAMGDIRAAFARFIREESAGRPFVLAGFSQGAKGVVELLRELPDSLAERLVAAYVIGYRVTEEDLAASAAIRPATGADGAGVTVCYNSVADESAICPVLSPSRLCINPLNWHTDGEPAPLNDTVTVRVDSRHGVLLVEGFDPEAYYVPSLGALFPVGNYHLQELFFYRDALAANVALRTEAWYDRRGE</sequence>
<reference evidence="2" key="1">
    <citation type="journal article" date="2021" name="PeerJ">
        <title>Extensive microbial diversity within the chicken gut microbiome revealed by metagenomics and culture.</title>
        <authorList>
            <person name="Gilroy R."/>
            <person name="Ravi A."/>
            <person name="Getino M."/>
            <person name="Pursley I."/>
            <person name="Horton D.L."/>
            <person name="Alikhan N.F."/>
            <person name="Baker D."/>
            <person name="Gharbi K."/>
            <person name="Hall N."/>
            <person name="Watson M."/>
            <person name="Adriaenssens E.M."/>
            <person name="Foster-Nyarko E."/>
            <person name="Jarju S."/>
            <person name="Secka A."/>
            <person name="Antonio M."/>
            <person name="Oren A."/>
            <person name="Chaudhuri R.R."/>
            <person name="La Ragione R."/>
            <person name="Hildebrand F."/>
            <person name="Pallen M.J."/>
        </authorList>
    </citation>
    <scope>NUCLEOTIDE SEQUENCE</scope>
    <source>
        <strain evidence="2">ChiHjej11B10-19426</strain>
    </source>
</reference>
<dbReference type="SUPFAM" id="SSF53474">
    <property type="entry name" value="alpha/beta-Hydrolases"/>
    <property type="match status" value="1"/>
</dbReference>
<keyword evidence="1" id="KW-0732">Signal</keyword>
<evidence type="ECO:0000313" key="3">
    <source>
        <dbReference type="Proteomes" id="UP000824014"/>
    </source>
</evidence>
<dbReference type="Proteomes" id="UP000824014">
    <property type="component" value="Unassembled WGS sequence"/>
</dbReference>
<comment type="caution">
    <text evidence="2">The sequence shown here is derived from an EMBL/GenBank/DDBJ whole genome shotgun (WGS) entry which is preliminary data.</text>
</comment>
<gene>
    <name evidence="2" type="ORF">H9816_02175</name>
</gene>
<organism evidence="2 3">
    <name type="scientific">Candidatus Tidjanibacter faecipullorum</name>
    <dbReference type="NCBI Taxonomy" id="2838766"/>
    <lineage>
        <taxon>Bacteria</taxon>
        <taxon>Pseudomonadati</taxon>
        <taxon>Bacteroidota</taxon>
        <taxon>Bacteroidia</taxon>
        <taxon>Bacteroidales</taxon>
        <taxon>Rikenellaceae</taxon>
        <taxon>Tidjanibacter</taxon>
    </lineage>
</organism>
<evidence type="ECO:0000256" key="1">
    <source>
        <dbReference type="SAM" id="SignalP"/>
    </source>
</evidence>
<dbReference type="InterPro" id="IPR021440">
    <property type="entry name" value="DUF3089"/>
</dbReference>
<protein>
    <submittedName>
        <fullName evidence="2">DUF3089 domain-containing protein</fullName>
    </submittedName>
</protein>
<reference evidence="2" key="2">
    <citation type="submission" date="2021-04" db="EMBL/GenBank/DDBJ databases">
        <authorList>
            <person name="Gilroy R."/>
        </authorList>
    </citation>
    <scope>NUCLEOTIDE SEQUENCE</scope>
    <source>
        <strain evidence="2">ChiHjej11B10-19426</strain>
    </source>
</reference>
<dbReference type="Gene3D" id="3.40.50.1820">
    <property type="entry name" value="alpha/beta hydrolase"/>
    <property type="match status" value="1"/>
</dbReference>
<accession>A0A9D2DD56</accession>
<feature type="signal peptide" evidence="1">
    <location>
        <begin position="1"/>
        <end position="23"/>
    </location>
</feature>
<proteinExistence type="predicted"/>